<sequence>MASTSDERGGPLDTFAEDLGRAVLDAAVSGNLSAPALLAVTTETGLHPDQLATLIAQTTEIRTQLGKYLLKLLNLLKSTVAVNTNMDNAADPRGLPLPQTQGHAAIPEDPLGEAVALDQEPGATRPAPTVTARCSNRQRKVRGGASSGVHRSGRAGPSSDPAKSRKRGGAPSTAAAQRSVPDAKRTHTDDPLMPKWNCNQSEFERRKAANVCLRCMESHPTKDCPLLPPFVPKPK</sequence>
<evidence type="ECO:0000313" key="3">
    <source>
        <dbReference type="Proteomes" id="UP001165090"/>
    </source>
</evidence>
<evidence type="ECO:0000256" key="1">
    <source>
        <dbReference type="SAM" id="MobiDB-lite"/>
    </source>
</evidence>
<name>A0ABQ5RPU5_9CHLO</name>
<comment type="caution">
    <text evidence="2">The sequence shown here is derived from an EMBL/GenBank/DDBJ whole genome shotgun (WGS) entry which is preliminary data.</text>
</comment>
<feature type="compositionally biased region" description="Basic and acidic residues" evidence="1">
    <location>
        <begin position="181"/>
        <end position="192"/>
    </location>
</feature>
<reference evidence="2 3" key="1">
    <citation type="journal article" date="2023" name="IScience">
        <title>Expanded male sex-determining region conserved during the evolution of homothallism in the green alga Volvox.</title>
        <authorList>
            <person name="Yamamoto K."/>
            <person name="Matsuzaki R."/>
            <person name="Mahakham W."/>
            <person name="Heman W."/>
            <person name="Sekimoto H."/>
            <person name="Kawachi M."/>
            <person name="Minakuchi Y."/>
            <person name="Toyoda A."/>
            <person name="Nozaki H."/>
        </authorList>
    </citation>
    <scope>NUCLEOTIDE SEQUENCE [LARGE SCALE GENOMIC DNA]</scope>
    <source>
        <strain evidence="2 3">NIES-4468</strain>
    </source>
</reference>
<accession>A0ABQ5RPU5</accession>
<evidence type="ECO:0000313" key="2">
    <source>
        <dbReference type="EMBL" id="GLI59583.1"/>
    </source>
</evidence>
<organism evidence="2 3">
    <name type="scientific">Volvox africanus</name>
    <dbReference type="NCBI Taxonomy" id="51714"/>
    <lineage>
        <taxon>Eukaryota</taxon>
        <taxon>Viridiplantae</taxon>
        <taxon>Chlorophyta</taxon>
        <taxon>core chlorophytes</taxon>
        <taxon>Chlorophyceae</taxon>
        <taxon>CS clade</taxon>
        <taxon>Chlamydomonadales</taxon>
        <taxon>Volvocaceae</taxon>
        <taxon>Volvox</taxon>
    </lineage>
</organism>
<feature type="region of interest" description="Disordered" evidence="1">
    <location>
        <begin position="120"/>
        <end position="194"/>
    </location>
</feature>
<dbReference type="EMBL" id="BSDZ01000004">
    <property type="protein sequence ID" value="GLI59583.1"/>
    <property type="molecule type" value="Genomic_DNA"/>
</dbReference>
<gene>
    <name evidence="2" type="ORF">VaNZ11_001510</name>
</gene>
<dbReference type="Proteomes" id="UP001165090">
    <property type="component" value="Unassembled WGS sequence"/>
</dbReference>
<proteinExistence type="predicted"/>
<protein>
    <submittedName>
        <fullName evidence="2">Uncharacterized protein</fullName>
    </submittedName>
</protein>
<keyword evidence="3" id="KW-1185">Reference proteome</keyword>